<evidence type="ECO:0000313" key="1">
    <source>
        <dbReference type="EMBL" id="MBD3665849.1"/>
    </source>
</evidence>
<protein>
    <submittedName>
        <fullName evidence="1">Uncharacterized protein</fullName>
    </submittedName>
</protein>
<dbReference type="EMBL" id="JACTAG010000003">
    <property type="protein sequence ID" value="MBD3665849.1"/>
    <property type="molecule type" value="Genomic_DNA"/>
</dbReference>
<gene>
    <name evidence="1" type="ORF">H9Q16_18080</name>
</gene>
<keyword evidence="2" id="KW-1185">Reference proteome</keyword>
<name>A0A927D8S6_9RHOB</name>
<sequence>MSDTTHTETLALELQVYDLEAALAYYGLDFAERVKDCGTRVMNVDLDDVAFVLSEILQSSDAS</sequence>
<dbReference type="AlphaFoldDB" id="A0A927D8S6"/>
<comment type="caution">
    <text evidence="1">The sequence shown here is derived from an EMBL/GenBank/DDBJ whole genome shotgun (WGS) entry which is preliminary data.</text>
</comment>
<reference evidence="1" key="1">
    <citation type="submission" date="2020-08" db="EMBL/GenBank/DDBJ databases">
        <title>Sulfitobacter aestuariivivens sp. nov., isolated from a tidal flat.</title>
        <authorList>
            <person name="Park S."/>
            <person name="Yoon J.-H."/>
        </authorList>
    </citation>
    <scope>NUCLEOTIDE SEQUENCE</scope>
    <source>
        <strain evidence="1">TSTF-M16</strain>
    </source>
</reference>
<organism evidence="1 2">
    <name type="scientific">Sulfitobacter aestuariivivens</name>
    <dbReference type="NCBI Taxonomy" id="2766981"/>
    <lineage>
        <taxon>Bacteria</taxon>
        <taxon>Pseudomonadati</taxon>
        <taxon>Pseudomonadota</taxon>
        <taxon>Alphaproteobacteria</taxon>
        <taxon>Rhodobacterales</taxon>
        <taxon>Roseobacteraceae</taxon>
        <taxon>Sulfitobacter</taxon>
    </lineage>
</organism>
<dbReference type="RefSeq" id="WP_191076886.1">
    <property type="nucleotide sequence ID" value="NZ_JACTAG010000003.1"/>
</dbReference>
<evidence type="ECO:0000313" key="2">
    <source>
        <dbReference type="Proteomes" id="UP000635142"/>
    </source>
</evidence>
<dbReference type="Proteomes" id="UP000635142">
    <property type="component" value="Unassembled WGS sequence"/>
</dbReference>
<proteinExistence type="predicted"/>
<accession>A0A927D8S6</accession>